<evidence type="ECO:0000256" key="10">
    <source>
        <dbReference type="SAM" id="SignalP"/>
    </source>
</evidence>
<protein>
    <recommendedName>
        <fullName evidence="3">alpha-amylase</fullName>
        <ecNumber evidence="3">3.2.1.1</ecNumber>
    </recommendedName>
    <alternativeName>
        <fullName evidence="7">1,4-alpha-D-glucan glucanohydrolase</fullName>
    </alternativeName>
</protein>
<dbReference type="PANTHER" id="PTHR43806:SF11">
    <property type="entry name" value="CEREVISIN-RELATED"/>
    <property type="match status" value="1"/>
</dbReference>
<dbReference type="SUPFAM" id="SSF49464">
    <property type="entry name" value="Carboxypeptidase regulatory domain-like"/>
    <property type="match status" value="1"/>
</dbReference>
<dbReference type="PROSITE" id="PS51892">
    <property type="entry name" value="SUBTILASE"/>
    <property type="match status" value="1"/>
</dbReference>
<feature type="active site" description="Charge relay system" evidence="8">
    <location>
        <position position="244"/>
    </location>
</feature>
<feature type="compositionally biased region" description="Pro residues" evidence="9">
    <location>
        <begin position="1497"/>
        <end position="1510"/>
    </location>
</feature>
<evidence type="ECO:0000256" key="8">
    <source>
        <dbReference type="PROSITE-ProRule" id="PRU01240"/>
    </source>
</evidence>
<feature type="domain" description="Malectin" evidence="12">
    <location>
        <begin position="1900"/>
        <end position="2032"/>
    </location>
</feature>
<feature type="active site" description="Charge relay system" evidence="8">
    <location>
        <position position="198"/>
    </location>
</feature>
<dbReference type="InterPro" id="IPR008979">
    <property type="entry name" value="Galactose-bd-like_sf"/>
</dbReference>
<dbReference type="GO" id="GO:0004252">
    <property type="term" value="F:serine-type endopeptidase activity"/>
    <property type="evidence" value="ECO:0007669"/>
    <property type="project" value="UniProtKB-UniRule"/>
</dbReference>
<dbReference type="InterPro" id="IPR015500">
    <property type="entry name" value="Peptidase_S8_subtilisin-rel"/>
</dbReference>
<dbReference type="InterPro" id="IPR013784">
    <property type="entry name" value="Carb-bd-like_fold"/>
</dbReference>
<dbReference type="Pfam" id="PF00082">
    <property type="entry name" value="Peptidase_S8"/>
    <property type="match status" value="1"/>
</dbReference>
<dbReference type="Pfam" id="PF19190">
    <property type="entry name" value="BACON_2"/>
    <property type="match status" value="1"/>
</dbReference>
<dbReference type="PANTHER" id="PTHR43806">
    <property type="entry name" value="PEPTIDASE S8"/>
    <property type="match status" value="1"/>
</dbReference>
<feature type="domain" description="BACON" evidence="13">
    <location>
        <begin position="1791"/>
        <end position="1871"/>
    </location>
</feature>
<feature type="chain" id="PRO_5011675821" description="alpha-amylase" evidence="10">
    <location>
        <begin position="27"/>
        <end position="2052"/>
    </location>
</feature>
<name>A0A1I2I4T2_9ACTN</name>
<evidence type="ECO:0000256" key="2">
    <source>
        <dbReference type="ARBA" id="ARBA00011073"/>
    </source>
</evidence>
<dbReference type="SUPFAM" id="SSF101898">
    <property type="entry name" value="NHL repeat"/>
    <property type="match status" value="1"/>
</dbReference>
<organism evidence="14 15">
    <name type="scientific">Actinoplanes philippinensis</name>
    <dbReference type="NCBI Taxonomy" id="35752"/>
    <lineage>
        <taxon>Bacteria</taxon>
        <taxon>Bacillati</taxon>
        <taxon>Actinomycetota</taxon>
        <taxon>Actinomycetes</taxon>
        <taxon>Micromonosporales</taxon>
        <taxon>Micromonosporaceae</taxon>
        <taxon>Actinoplanes</taxon>
    </lineage>
</organism>
<feature type="domain" description="Peptidase S8/S53" evidence="11">
    <location>
        <begin position="189"/>
        <end position="475"/>
    </location>
</feature>
<dbReference type="SUPFAM" id="SSF49785">
    <property type="entry name" value="Galactose-binding domain-like"/>
    <property type="match status" value="1"/>
</dbReference>
<dbReference type="Gene3D" id="2.60.40.1120">
    <property type="entry name" value="Carboxypeptidase-like, regulatory domain"/>
    <property type="match status" value="4"/>
</dbReference>
<dbReference type="InterPro" id="IPR021720">
    <property type="entry name" value="Malectin_dom"/>
</dbReference>
<dbReference type="SUPFAM" id="SSF49478">
    <property type="entry name" value="Cna protein B-type domain"/>
    <property type="match status" value="1"/>
</dbReference>
<feature type="signal peptide" evidence="10">
    <location>
        <begin position="1"/>
        <end position="26"/>
    </location>
</feature>
<evidence type="ECO:0000256" key="7">
    <source>
        <dbReference type="ARBA" id="ARBA00030238"/>
    </source>
</evidence>
<dbReference type="InterPro" id="IPR050131">
    <property type="entry name" value="Peptidase_S8_subtilisin-like"/>
</dbReference>
<dbReference type="InterPro" id="IPR023828">
    <property type="entry name" value="Peptidase_S8_Ser-AS"/>
</dbReference>
<keyword evidence="5 8" id="KW-0378">Hydrolase</keyword>
<dbReference type="InterPro" id="IPR000209">
    <property type="entry name" value="Peptidase_S8/S53_dom"/>
</dbReference>
<feature type="active site" description="Charge relay system" evidence="8">
    <location>
        <position position="419"/>
    </location>
</feature>
<dbReference type="SUPFAM" id="SSF52743">
    <property type="entry name" value="Subtilisin-like"/>
    <property type="match status" value="1"/>
</dbReference>
<feature type="region of interest" description="Disordered" evidence="9">
    <location>
        <begin position="1490"/>
        <end position="1514"/>
    </location>
</feature>
<keyword evidence="6 8" id="KW-0720">Serine protease</keyword>
<dbReference type="EC" id="3.2.1.1" evidence="3"/>
<gene>
    <name evidence="14" type="ORF">SAMN05421541_109315</name>
</gene>
<evidence type="ECO:0000259" key="13">
    <source>
        <dbReference type="Pfam" id="PF19190"/>
    </source>
</evidence>
<keyword evidence="10" id="KW-0732">Signal</keyword>
<reference evidence="14 15" key="1">
    <citation type="submission" date="2016-10" db="EMBL/GenBank/DDBJ databases">
        <authorList>
            <person name="de Groot N.N."/>
        </authorList>
    </citation>
    <scope>NUCLEOTIDE SEQUENCE [LARGE SCALE GENOMIC DNA]</scope>
    <source>
        <strain evidence="14 15">DSM 43019</strain>
    </source>
</reference>
<proteinExistence type="inferred from homology"/>
<dbReference type="GO" id="GO:0006508">
    <property type="term" value="P:proteolysis"/>
    <property type="evidence" value="ECO:0007669"/>
    <property type="project" value="UniProtKB-KW"/>
</dbReference>
<sequence length="2052" mass="213809">MRFTALAATLAAVVGLSLLPQLPASAAEPDPGGKIAPTLKDRFRTQPSADFWITFETGADLAPAKKITDWTARGRFVYDALSAATTKSVASVSAELDRAGVKYTSYPIANAVLVKGGTEKLALDVAARVQVAEIHATPQVALVEPVEEKIPADRSARPAAPKAAGDDGTVTWGLEEIRAPQAWAMGATGAGITVSNLDSGVQFDHPALKRQYRGTKPDGTVDHNYNWMATRGSCASAPCDDNGHGTHTMGTMVGLDGTDHVGVAPDAQWIATDGCCASNGVESLLRSGWWLLAPTDVRGENPDPSKRPHVINNSWGQNVEHDFDGFFQAIDEAWSAAGIFSVWSSGNTSPYAACDTVSSPGAAGSAYSVGALSPDGTLASFSRKGEGEGGRIKPEISAPGDAVRSSYPNNGYVEMSGTSMAAPHVAGAVAALWSYDPTLIGQVDETRRLLGASAVDVDDTECGGTAEINNKYGEGRLDLVRLLELAPRKGGTLTGVVTAGGAPVPAAEVTISGPFSRSIGTGADGRFTTNLPVGDYKLSTKVFGYLTATADVTIGLGQDTAVTLPLTAAARHDISGRVVDGQKRPVANADVSLQGTPLKPVRTGADGAFTIAAVPEGAYGLSVEPNACFSPTTVPLTVGAQNQPSEIAVGLVVDKGGYRCAVTEGEHLRGTDPVTFTSGVWTTVKLPFPIALYNGSHDTLGIGLRGVIAPDGSTGPGYGGAGIFPLYVESPVEFAPGGGVFTAATKVDGEDAFVIEYRNARIWAYPSRTEYTAPVNFSATLTRSGTVIFGYGDGIGSDDPVTAGVHAVTGIQGWAGVDGIRFSDHAPVLRDGMIVTYDLPDFGYLDATVADRNDGLPVAGAKVSFSTRDGLVEAVTTNGTGIVHRQLPVGEYTMTVEAPNYTTAAYPFSLKDLYAKARIDARLTTGAAGQKTEGLDALLGAGQNGVGSLTLTNNGSAPLTYSLGEAARHPELDAAGATARTGTGAASTIDLAAWKAGASGMKPSDVDGRPATSSGASGVTAAQASAKVGATSGGEVITRISIPGTIAEKEPSGIGYDGDVWIHDYDKRTNTAYTVTGKKTGKVFDASWNPAYRAFDMALDTRTGDMCQMEDSPASYIHCFDRATGKETRQIKGDWSTLQLTGLAYNPKQDVFYVGGRRNGMIGTVAGTSHDNPGALLSFCAPPLPEVMGLAYNQASDTIWYTDLTSNRPTRLLQVDPVDCSLVNAWWFPGQKAGQGGGLETDATGALWAADQIADDVVLVDVEDDLLTDLPWLSLSSTGGTLAPGQSATVKVSISAKGAEPGVRGANIVVRSNSGRQSKSYVPVTLTTTKYQVGVNAGGAKLTDGTGYTWSADQAAGKKSWGYEGRTKVATTRSPIAGTTDDALFQSQRTTADKQLFYRFPDAPKGTYAVDLGFAEIDRAGRGRRVFDVLVDGTLTDYAYDPAAAVGPNAADWRRAVVKHEGGPLTVELRGSKGLQAPSIAALRVTLDPRGDEAEPEPQPEQPDPGPVPVAPAGRSYSMKVSEGLYRQGAQESGWHGDDLCGVLWFDAGYLQPFYDGAWDGVCVTTNGTLVFDRASTSGSNTALPSPSPIDAIHPFWDDLVVDDEAGIYFGTTRVDGVAAQVVEWRDVTFYSDRTARVSFSVTLIADGRIQIGYGDGVGGDNPLTRGSSATVGVESLNRNPAGQYSVDQPVLKAGLGLEYTLPAAGTIEGTVTDANDGKPIEGAIVTLTGPAGDRVISTDVKGRWKAQALVGANTVQVAAPHYVTASRPVTIATKDQAEVRDTALTTGVATVTTGSLDWLLDKDRRATADVTVTNSGSAPLEVHVGEASEMAWLSLTGAAATGTVTLAAGRSTTVTVTADNTGVAPGVLTGDLLVTSTAGKGDTQRKPVRLATSAYTKAVDAGGPGYVGPAGFFSPDQALGSKSWGHVGGKVSTTRADIAGTRDDALFRTQRTGETFRYVFRDAPAGTYRIGLDFAEIEKVKAGKRAFDVLADGKVVLYDHDVQARVGALTADTNTVTVEHTGGDLTIVFTREKGEADPILNALKVQEDPRL</sequence>
<evidence type="ECO:0000313" key="15">
    <source>
        <dbReference type="Proteomes" id="UP000199645"/>
    </source>
</evidence>
<dbReference type="RefSeq" id="WP_093618062.1">
    <property type="nucleotide sequence ID" value="NZ_BOMT01000052.1"/>
</dbReference>
<dbReference type="Proteomes" id="UP000199645">
    <property type="component" value="Unassembled WGS sequence"/>
</dbReference>
<dbReference type="EMBL" id="FONV01000009">
    <property type="protein sequence ID" value="SFF37355.1"/>
    <property type="molecule type" value="Genomic_DNA"/>
</dbReference>
<dbReference type="Pfam" id="PF13620">
    <property type="entry name" value="CarboxypepD_reg"/>
    <property type="match status" value="4"/>
</dbReference>
<evidence type="ECO:0000256" key="6">
    <source>
        <dbReference type="ARBA" id="ARBA00022825"/>
    </source>
</evidence>
<keyword evidence="15" id="KW-1185">Reference proteome</keyword>
<dbReference type="PROSITE" id="PS00138">
    <property type="entry name" value="SUBTILASE_SER"/>
    <property type="match status" value="1"/>
</dbReference>
<dbReference type="InterPro" id="IPR013783">
    <property type="entry name" value="Ig-like_fold"/>
</dbReference>
<comment type="catalytic activity">
    <reaction evidence="1">
        <text>Endohydrolysis of (1-&gt;4)-alpha-D-glucosidic linkages in polysaccharides containing three or more (1-&gt;4)-alpha-linked D-glucose units.</text>
        <dbReference type="EC" id="3.2.1.1"/>
    </reaction>
</comment>
<dbReference type="SUPFAM" id="SSF49452">
    <property type="entry name" value="Starch-binding domain-like"/>
    <property type="match status" value="2"/>
</dbReference>
<accession>A0A1I2I4T2</accession>
<dbReference type="STRING" id="35752.SAMN05421541_109315"/>
<evidence type="ECO:0000256" key="3">
    <source>
        <dbReference type="ARBA" id="ARBA00012595"/>
    </source>
</evidence>
<keyword evidence="4 8" id="KW-0645">Protease</keyword>
<dbReference type="InterPro" id="IPR024361">
    <property type="entry name" value="BACON"/>
</dbReference>
<dbReference type="GO" id="GO:0004556">
    <property type="term" value="F:alpha-amylase activity"/>
    <property type="evidence" value="ECO:0007669"/>
    <property type="project" value="UniProtKB-EC"/>
</dbReference>
<dbReference type="Gene3D" id="3.40.50.200">
    <property type="entry name" value="Peptidase S8/S53 domain"/>
    <property type="match status" value="1"/>
</dbReference>
<evidence type="ECO:0000256" key="1">
    <source>
        <dbReference type="ARBA" id="ARBA00000548"/>
    </source>
</evidence>
<dbReference type="PRINTS" id="PR00723">
    <property type="entry name" value="SUBTILISIN"/>
</dbReference>
<evidence type="ECO:0000259" key="12">
    <source>
        <dbReference type="Pfam" id="PF11721"/>
    </source>
</evidence>
<dbReference type="Gene3D" id="2.60.40.10">
    <property type="entry name" value="Immunoglobulins"/>
    <property type="match status" value="1"/>
</dbReference>
<evidence type="ECO:0000256" key="4">
    <source>
        <dbReference type="ARBA" id="ARBA00022670"/>
    </source>
</evidence>
<evidence type="ECO:0000313" key="14">
    <source>
        <dbReference type="EMBL" id="SFF37355.1"/>
    </source>
</evidence>
<dbReference type="GO" id="GO:0005975">
    <property type="term" value="P:carbohydrate metabolic process"/>
    <property type="evidence" value="ECO:0007669"/>
    <property type="project" value="UniProtKB-ARBA"/>
</dbReference>
<dbReference type="Pfam" id="PF11721">
    <property type="entry name" value="Malectin"/>
    <property type="match status" value="2"/>
</dbReference>
<evidence type="ECO:0000256" key="5">
    <source>
        <dbReference type="ARBA" id="ARBA00022801"/>
    </source>
</evidence>
<dbReference type="Gene3D" id="2.60.120.430">
    <property type="entry name" value="Galactose-binding lectin"/>
    <property type="match status" value="2"/>
</dbReference>
<dbReference type="InterPro" id="IPR008969">
    <property type="entry name" value="CarboxyPept-like_regulatory"/>
</dbReference>
<comment type="similarity">
    <text evidence="2 8">Belongs to the peptidase S8 family.</text>
</comment>
<dbReference type="InterPro" id="IPR036852">
    <property type="entry name" value="Peptidase_S8/S53_dom_sf"/>
</dbReference>
<evidence type="ECO:0000259" key="11">
    <source>
        <dbReference type="Pfam" id="PF00082"/>
    </source>
</evidence>
<evidence type="ECO:0000256" key="9">
    <source>
        <dbReference type="SAM" id="MobiDB-lite"/>
    </source>
</evidence>
<feature type="domain" description="Malectin" evidence="12">
    <location>
        <begin position="1333"/>
        <end position="1450"/>
    </location>
</feature>
<dbReference type="OrthoDB" id="9813435at2"/>
<dbReference type="GO" id="GO:0030246">
    <property type="term" value="F:carbohydrate binding"/>
    <property type="evidence" value="ECO:0007669"/>
    <property type="project" value="InterPro"/>
</dbReference>